<dbReference type="EMBL" id="JAJKFW010000024">
    <property type="protein sequence ID" value="MCC9643427.1"/>
    <property type="molecule type" value="Genomic_DNA"/>
</dbReference>
<name>A0ABS8NIP5_9BACT</name>
<accession>A0ABS8NIP5</accession>
<comment type="caution">
    <text evidence="2">The sequence shown here is derived from an EMBL/GenBank/DDBJ whole genome shotgun (WGS) entry which is preliminary data.</text>
</comment>
<evidence type="ECO:0000313" key="3">
    <source>
        <dbReference type="Proteomes" id="UP001430306"/>
    </source>
</evidence>
<feature type="transmembrane region" description="Helical" evidence="1">
    <location>
        <begin position="21"/>
        <end position="44"/>
    </location>
</feature>
<keyword evidence="1" id="KW-0472">Membrane</keyword>
<dbReference type="RefSeq" id="WP_230255801.1">
    <property type="nucleotide sequence ID" value="NZ_JAJKFV010000029.1"/>
</dbReference>
<evidence type="ECO:0000313" key="2">
    <source>
        <dbReference type="EMBL" id="MCC9643427.1"/>
    </source>
</evidence>
<proteinExistence type="predicted"/>
<gene>
    <name evidence="2" type="ORF">LOC71_14170</name>
</gene>
<protein>
    <submittedName>
        <fullName evidence="2">Flp family type IVb pilin</fullName>
    </submittedName>
</protein>
<keyword evidence="1" id="KW-0812">Transmembrane</keyword>
<keyword evidence="3" id="KW-1185">Reference proteome</keyword>
<sequence>MSRSNVWRSIRHFMLEEDGPTAVEYAVMLAMIIVVASVGINILVTETSNSLNHSSDAIAN</sequence>
<organism evidence="2 3">
    <name type="scientific">Rhodopirellula halodulae</name>
    <dbReference type="NCBI Taxonomy" id="2894198"/>
    <lineage>
        <taxon>Bacteria</taxon>
        <taxon>Pseudomonadati</taxon>
        <taxon>Planctomycetota</taxon>
        <taxon>Planctomycetia</taxon>
        <taxon>Pirellulales</taxon>
        <taxon>Pirellulaceae</taxon>
        <taxon>Rhodopirellula</taxon>
    </lineage>
</organism>
<reference evidence="2" key="1">
    <citation type="submission" date="2021-11" db="EMBL/GenBank/DDBJ databases">
        <title>Genome sequence.</title>
        <authorList>
            <person name="Sun Q."/>
        </authorList>
    </citation>
    <scope>NUCLEOTIDE SEQUENCE</scope>
    <source>
        <strain evidence="2">JC740</strain>
    </source>
</reference>
<keyword evidence="1" id="KW-1133">Transmembrane helix</keyword>
<evidence type="ECO:0000256" key="1">
    <source>
        <dbReference type="SAM" id="Phobius"/>
    </source>
</evidence>
<dbReference type="Proteomes" id="UP001430306">
    <property type="component" value="Unassembled WGS sequence"/>
</dbReference>